<evidence type="ECO:0000256" key="2">
    <source>
        <dbReference type="ARBA" id="ARBA00004496"/>
    </source>
</evidence>
<dbReference type="STRING" id="1230905.A0A1G4KI93"/>
<feature type="compositionally biased region" description="Basic and acidic residues" evidence="7">
    <location>
        <begin position="287"/>
        <end position="306"/>
    </location>
</feature>
<dbReference type="PANTHER" id="PTHR23157">
    <property type="entry name" value="GRIP AND COILED-COIL DOMAIN-CONTAINING PROTEIN 1"/>
    <property type="match status" value="1"/>
</dbReference>
<proteinExistence type="predicted"/>
<evidence type="ECO:0000256" key="1">
    <source>
        <dbReference type="ARBA" id="ARBA00004184"/>
    </source>
</evidence>
<accession>A0A1G4KI93</accession>
<name>A0A1G4KI93_9SACH</name>
<evidence type="ECO:0000259" key="8">
    <source>
        <dbReference type="PROSITE" id="PS50913"/>
    </source>
</evidence>
<dbReference type="InterPro" id="IPR000237">
    <property type="entry name" value="GRIP_dom"/>
</dbReference>
<dbReference type="GO" id="GO:0005794">
    <property type="term" value="C:Golgi apparatus"/>
    <property type="evidence" value="ECO:0007669"/>
    <property type="project" value="TreeGrafter"/>
</dbReference>
<gene>
    <name evidence="9" type="ORF">LAMI_0H14048G</name>
</gene>
<dbReference type="Pfam" id="PF01465">
    <property type="entry name" value="GRIP"/>
    <property type="match status" value="1"/>
</dbReference>
<keyword evidence="5" id="KW-0472">Membrane</keyword>
<feature type="compositionally biased region" description="Basic and acidic residues" evidence="7">
    <location>
        <begin position="259"/>
        <end position="268"/>
    </location>
</feature>
<dbReference type="AlphaFoldDB" id="A0A1G4KI93"/>
<feature type="region of interest" description="Disordered" evidence="7">
    <location>
        <begin position="217"/>
        <end position="306"/>
    </location>
</feature>
<evidence type="ECO:0000256" key="5">
    <source>
        <dbReference type="ARBA" id="ARBA00023136"/>
    </source>
</evidence>
<evidence type="ECO:0000256" key="3">
    <source>
        <dbReference type="ARBA" id="ARBA00022490"/>
    </source>
</evidence>
<dbReference type="Proteomes" id="UP000191024">
    <property type="component" value="Chromosome H"/>
</dbReference>
<feature type="region of interest" description="Disordered" evidence="7">
    <location>
        <begin position="622"/>
        <end position="647"/>
    </location>
</feature>
<organism evidence="9 10">
    <name type="scientific">Lachancea mirantina</name>
    <dbReference type="NCBI Taxonomy" id="1230905"/>
    <lineage>
        <taxon>Eukaryota</taxon>
        <taxon>Fungi</taxon>
        <taxon>Dikarya</taxon>
        <taxon>Ascomycota</taxon>
        <taxon>Saccharomycotina</taxon>
        <taxon>Saccharomycetes</taxon>
        <taxon>Saccharomycetales</taxon>
        <taxon>Saccharomycetaceae</taxon>
        <taxon>Lachancea</taxon>
    </lineage>
</organism>
<evidence type="ECO:0000313" key="10">
    <source>
        <dbReference type="Proteomes" id="UP000191024"/>
    </source>
</evidence>
<feature type="compositionally biased region" description="Basic and acidic residues" evidence="7">
    <location>
        <begin position="625"/>
        <end position="646"/>
    </location>
</feature>
<reference evidence="10" key="1">
    <citation type="submission" date="2016-03" db="EMBL/GenBank/DDBJ databases">
        <authorList>
            <person name="Devillers H."/>
        </authorList>
    </citation>
    <scope>NUCLEOTIDE SEQUENCE [LARGE SCALE GENOMIC DNA]</scope>
</reference>
<feature type="region of interest" description="Disordered" evidence="7">
    <location>
        <begin position="170"/>
        <end position="197"/>
    </location>
</feature>
<keyword evidence="3" id="KW-0963">Cytoplasm</keyword>
<feature type="coiled-coil region" evidence="6">
    <location>
        <begin position="308"/>
        <end position="455"/>
    </location>
</feature>
<evidence type="ECO:0000256" key="4">
    <source>
        <dbReference type="ARBA" id="ARBA00023054"/>
    </source>
</evidence>
<feature type="compositionally biased region" description="Basic residues" evidence="7">
    <location>
        <begin position="240"/>
        <end position="252"/>
    </location>
</feature>
<keyword evidence="4 6" id="KW-0175">Coiled coil</keyword>
<dbReference type="EMBL" id="LT598468">
    <property type="protein sequence ID" value="SCV04182.1"/>
    <property type="molecule type" value="Genomic_DNA"/>
</dbReference>
<evidence type="ECO:0000313" key="9">
    <source>
        <dbReference type="EMBL" id="SCV04182.1"/>
    </source>
</evidence>
<keyword evidence="10" id="KW-1185">Reference proteome</keyword>
<dbReference type="PROSITE" id="PS50913">
    <property type="entry name" value="GRIP"/>
    <property type="match status" value="1"/>
</dbReference>
<feature type="domain" description="GRIP" evidence="8">
    <location>
        <begin position="817"/>
        <end position="865"/>
    </location>
</feature>
<comment type="subcellular location">
    <subcellularLocation>
        <location evidence="2">Cytoplasm</location>
    </subcellularLocation>
    <subcellularLocation>
        <location evidence="1">Endomembrane system</location>
        <topology evidence="1">Peripheral membrane protein</topology>
    </subcellularLocation>
</comment>
<evidence type="ECO:0000256" key="7">
    <source>
        <dbReference type="SAM" id="MobiDB-lite"/>
    </source>
</evidence>
<feature type="region of interest" description="Disordered" evidence="7">
    <location>
        <begin position="765"/>
        <end position="787"/>
    </location>
</feature>
<feature type="compositionally biased region" description="Basic and acidic residues" evidence="7">
    <location>
        <begin position="177"/>
        <end position="197"/>
    </location>
</feature>
<sequence>MFKQLSQLGKNLSDELAKGLSEDLNDGQDQFDSNSDLPRDIQVKLRKFEKYEQKYPLLLAAYKNEKVKNEKLLSIQKVLSENTPVSSLEDLHSLQGFFENLETKTTMLNDEIKRLSLDNNEKSQKVATYEAEIQELRQDNELLKKDQASETTKVDEDLVSENLEIKKQLEQSESELAETREKLRSEESEKTNLDTRLGEALSEIEKWKAQLEKGRALQAPPNNQDSEDAKNVAHTQASSHSKKKKKKGKKKNSVPAKEPVPDQSKDFADGEDDIANLSPADNSNKNVEQDNTDKSETSSASRDLDDSLRSLTEENFILKEDLQKVRELLKSKSEELEHMNDIVRSVGNELVEAKDELKGTKNGKSEELKALQDKIEELTKEKENHSKRSSEIKIEAENLRKELEKVTQTLSNKEQQASSALDQFAKQKREFENKYAQLNDELNKTKQSNKTLGDQMTEYSNLKRNSSSLRLSLDQKMKTVTYLEQQVKEYSAKEEQAKLRFKEVKVEAERLGKQMKELKAENETLKANLSKKESSLESFIKENGKLSERYDVLSEKYEMLQNMKSNSSDQVEAYRKRYEELNLKLKEALRSLSSVEDELNENTSLLQERTREATAMRRLLSQNQRDLEEKSKQLEEKEKIANEERSQLQSEIAVKTARLNNEMGSLTEINARLKDEVHLLQERIKLLEEEEKRVKAANLKMKDIADEHNKTSNEVSFTLNSLREDFLKAEKKIRKLEVTKEELRELNLDLEKKLEKVTKNYKSLSSQLTSAREKGAANSLSRSNSVISMPSRSNSVVNLGNGAQNSDFSPSHGGRSNFEFNEKIAYIKNVLIGFLEHREQRDQLLPVISTLLQLDSNDERRLLVSLK</sequence>
<evidence type="ECO:0000256" key="6">
    <source>
        <dbReference type="SAM" id="Coils"/>
    </source>
</evidence>
<protein>
    <submittedName>
        <fullName evidence="9">LAMI_0H14048g1_1</fullName>
    </submittedName>
</protein>
<dbReference type="PANTHER" id="PTHR23157:SF25">
    <property type="entry name" value="GRIP AND COILED-COIL DOMAIN-CONTAINING PROTEIN 1"/>
    <property type="match status" value="1"/>
</dbReference>
<dbReference type="InterPro" id="IPR051952">
    <property type="entry name" value="Golgi-autophagy_related"/>
</dbReference>
<dbReference type="OrthoDB" id="1926336at2759"/>
<feature type="compositionally biased region" description="Polar residues" evidence="7">
    <location>
        <begin position="778"/>
        <end position="787"/>
    </location>
</feature>
<dbReference type="SMART" id="SM00755">
    <property type="entry name" value="Grip"/>
    <property type="match status" value="1"/>
</dbReference>